<keyword evidence="1" id="KW-0812">Transmembrane</keyword>
<dbReference type="EMBL" id="QGKY02001015">
    <property type="protein sequence ID" value="KAF2572674.1"/>
    <property type="molecule type" value="Genomic_DNA"/>
</dbReference>
<proteinExistence type="predicted"/>
<keyword evidence="1" id="KW-1133">Transmembrane helix</keyword>
<name>A0A8S9ISA5_BRACR</name>
<reference evidence="2" key="1">
    <citation type="submission" date="2019-12" db="EMBL/GenBank/DDBJ databases">
        <title>Genome sequencing and annotation of Brassica cretica.</title>
        <authorList>
            <person name="Studholme D.J."/>
            <person name="Sarris P.F."/>
        </authorList>
    </citation>
    <scope>NUCLEOTIDE SEQUENCE</scope>
    <source>
        <strain evidence="2">PFS-102/07</strain>
        <tissue evidence="2">Leaf</tissue>
    </source>
</reference>
<comment type="caution">
    <text evidence="2">The sequence shown here is derived from an EMBL/GenBank/DDBJ whole genome shotgun (WGS) entry which is preliminary data.</text>
</comment>
<accession>A0A8S9ISA5</accession>
<gene>
    <name evidence="2" type="ORF">F2Q70_00002879</name>
</gene>
<evidence type="ECO:0000256" key="1">
    <source>
        <dbReference type="SAM" id="Phobius"/>
    </source>
</evidence>
<dbReference type="AlphaFoldDB" id="A0A8S9ISA5"/>
<protein>
    <submittedName>
        <fullName evidence="2">Uncharacterized protein</fullName>
    </submittedName>
</protein>
<feature type="transmembrane region" description="Helical" evidence="1">
    <location>
        <begin position="158"/>
        <end position="178"/>
    </location>
</feature>
<sequence length="188" mass="21690">MDHFAVWLRRKKANGNMSGTKTSMQWSFLYIRRSTGAMEISLRSRSGNQNGNFYGQRRNFNQSSQQQKPYSNNMSYGNSFYQEPPLVIPLVKGIKSMQSQRLRIDQHLEEEKTNGNMSGTKTSMQWFFPYILRSTGARETSISRFCSRRCGKTLDFEFVGSFPLLTFSLFLIGFGVNLRLESLNREGS</sequence>
<keyword evidence="1" id="KW-0472">Membrane</keyword>
<evidence type="ECO:0000313" key="2">
    <source>
        <dbReference type="EMBL" id="KAF2572674.1"/>
    </source>
</evidence>
<organism evidence="2">
    <name type="scientific">Brassica cretica</name>
    <name type="common">Mustard</name>
    <dbReference type="NCBI Taxonomy" id="69181"/>
    <lineage>
        <taxon>Eukaryota</taxon>
        <taxon>Viridiplantae</taxon>
        <taxon>Streptophyta</taxon>
        <taxon>Embryophyta</taxon>
        <taxon>Tracheophyta</taxon>
        <taxon>Spermatophyta</taxon>
        <taxon>Magnoliopsida</taxon>
        <taxon>eudicotyledons</taxon>
        <taxon>Gunneridae</taxon>
        <taxon>Pentapetalae</taxon>
        <taxon>rosids</taxon>
        <taxon>malvids</taxon>
        <taxon>Brassicales</taxon>
        <taxon>Brassicaceae</taxon>
        <taxon>Brassiceae</taxon>
        <taxon>Brassica</taxon>
    </lineage>
</organism>